<evidence type="ECO:0000256" key="3">
    <source>
        <dbReference type="ARBA" id="ARBA00022679"/>
    </source>
</evidence>
<dbReference type="PROSITE" id="PS50011">
    <property type="entry name" value="PROTEIN_KINASE_DOM"/>
    <property type="match status" value="2"/>
</dbReference>
<evidence type="ECO:0000259" key="13">
    <source>
        <dbReference type="PROSITE" id="PS50011"/>
    </source>
</evidence>
<dbReference type="InParanoid" id="A0A2R6RXV3"/>
<evidence type="ECO:0000256" key="7">
    <source>
        <dbReference type="ARBA" id="ARBA00022777"/>
    </source>
</evidence>
<dbReference type="InterPro" id="IPR011009">
    <property type="entry name" value="Kinase-like_dom_sf"/>
</dbReference>
<keyword evidence="3" id="KW-0808">Transferase</keyword>
<dbReference type="GO" id="GO:0004674">
    <property type="term" value="F:protein serine/threonine kinase activity"/>
    <property type="evidence" value="ECO:0007669"/>
    <property type="project" value="UniProtKB-KW"/>
</dbReference>
<dbReference type="InterPro" id="IPR045272">
    <property type="entry name" value="ANXUR1/2-like"/>
</dbReference>
<evidence type="ECO:0000313" key="15">
    <source>
        <dbReference type="Proteomes" id="UP000241394"/>
    </source>
</evidence>
<accession>A0A2R6RXV3</accession>
<dbReference type="GO" id="GO:0009506">
    <property type="term" value="C:plasmodesma"/>
    <property type="evidence" value="ECO:0007669"/>
    <property type="project" value="TreeGrafter"/>
</dbReference>
<feature type="domain" description="Protein kinase" evidence="13">
    <location>
        <begin position="427"/>
        <end position="731"/>
    </location>
</feature>
<proteinExistence type="predicted"/>
<evidence type="ECO:0000256" key="9">
    <source>
        <dbReference type="ARBA" id="ARBA00022989"/>
    </source>
</evidence>
<dbReference type="PROSITE" id="PS00107">
    <property type="entry name" value="PROTEIN_KINASE_ATP"/>
    <property type="match status" value="1"/>
</dbReference>
<dbReference type="InterPro" id="IPR001245">
    <property type="entry name" value="Ser-Thr/Tyr_kinase_cat_dom"/>
</dbReference>
<dbReference type="PROSITE" id="PS00108">
    <property type="entry name" value="PROTEIN_KINASE_ST"/>
    <property type="match status" value="1"/>
</dbReference>
<keyword evidence="15" id="KW-1185">Reference proteome</keyword>
<keyword evidence="11" id="KW-0325">Glycoprotein</keyword>
<dbReference type="PANTHER" id="PTHR27003:SF467">
    <property type="entry name" value="PROTEIN KINASE DOMAIN-CONTAINING PROTEIN"/>
    <property type="match status" value="1"/>
</dbReference>
<dbReference type="GO" id="GO:0005524">
    <property type="term" value="F:ATP binding"/>
    <property type="evidence" value="ECO:0007669"/>
    <property type="project" value="UniProtKB-UniRule"/>
</dbReference>
<dbReference type="OMA" id="HCCINEE"/>
<evidence type="ECO:0000313" key="14">
    <source>
        <dbReference type="EMBL" id="PSS34809.1"/>
    </source>
</evidence>
<sequence length="797" mass="89518">MLNLGNAIDSGVIQLEESCRRFSLAEIQTATNNFDDELAIGIGGFGKVYKGFINNGTTTVAIKRLKDESKQGEKEFWTEVKMLSKLQHAHLVALIGYCNDSQQMILVYEYIARGNLADHLYKSRDESDTNISPLLWEQRIKICIGAALGLDYLHTGTHQSYIHRDVKTTNILLNENWVAKVSDFGLSKGTTSHLTSHVSTDVKGTWGYLDPDYFFTHRLTQKSDVYAFGVVLLEVLCGRPPVDTNLKEEQISLIRWAQQCIKKGKLHKIIDPSLSTQIAPRSLKYFVELAGSCLQQHPKARPSMTRVIGSLELVLASQQKGRTEGILTKVFKGIGFLAKGTSKDTGQVLQGIILDPKSAPQAIISVSQSSTMKDLSQESCLGTSKDTIQVSQGIALVAEGVQKAMNVVSHSCPTKDSSEVSCSGTSKDLCQVLNSGSNDRLHDLSVAEIRKATNDFDEDRSIPGSRSLYIGSVRTVVVAIKRFKEVTLQEWNELQPEITVQRLFCHPNLVSLIGFFYEEHELILVYDYMPNGSLRDLLKTTLLLMWEKRLEICINAAEGLQYLHASKVYPTIKLSNIFLGEKLVAKVRDVKFPKRMRTSSSSTCINVSLVPSYCDKWGDLDPKDDLACGKYTQEHDTYSLGVMLLQVLISKKSLNRFLKVIPGYRELPLLDLLKNILQLEAINYVIEPYLIGKIAPESLEKYVKITLSCLSEQGIHQPSMDYVVESLQSSLQLQQMWQTHNPIDVNYVPDYTLEEYFNKVGELVCSHAPTYCGVEGRWGYFFVEEEYCFEPRMLSFT</sequence>
<dbReference type="InterPro" id="IPR000719">
    <property type="entry name" value="Prot_kinase_dom"/>
</dbReference>
<dbReference type="InterPro" id="IPR017441">
    <property type="entry name" value="Protein_kinase_ATP_BS"/>
</dbReference>
<reference evidence="15" key="2">
    <citation type="journal article" date="2018" name="BMC Genomics">
        <title>A manually annotated Actinidia chinensis var. chinensis (kiwifruit) genome highlights the challenges associated with draft genomes and gene prediction in plants.</title>
        <authorList>
            <person name="Pilkington S.M."/>
            <person name="Crowhurst R."/>
            <person name="Hilario E."/>
            <person name="Nardozza S."/>
            <person name="Fraser L."/>
            <person name="Peng Y."/>
            <person name="Gunaseelan K."/>
            <person name="Simpson R."/>
            <person name="Tahir J."/>
            <person name="Deroles S.C."/>
            <person name="Templeton K."/>
            <person name="Luo Z."/>
            <person name="Davy M."/>
            <person name="Cheng C."/>
            <person name="McNeilage M."/>
            <person name="Scaglione D."/>
            <person name="Liu Y."/>
            <person name="Zhang Q."/>
            <person name="Datson P."/>
            <person name="De Silva N."/>
            <person name="Gardiner S.E."/>
            <person name="Bassett H."/>
            <person name="Chagne D."/>
            <person name="McCallum J."/>
            <person name="Dzierzon H."/>
            <person name="Deng C."/>
            <person name="Wang Y.Y."/>
            <person name="Barron L."/>
            <person name="Manako K."/>
            <person name="Bowen J."/>
            <person name="Foster T.M."/>
            <person name="Erridge Z.A."/>
            <person name="Tiffin H."/>
            <person name="Waite C.N."/>
            <person name="Davies K.M."/>
            <person name="Grierson E.P."/>
            <person name="Laing W.A."/>
            <person name="Kirk R."/>
            <person name="Chen X."/>
            <person name="Wood M."/>
            <person name="Montefiori M."/>
            <person name="Brummell D.A."/>
            <person name="Schwinn K.E."/>
            <person name="Catanach A."/>
            <person name="Fullerton C."/>
            <person name="Li D."/>
            <person name="Meiyalaghan S."/>
            <person name="Nieuwenhuizen N."/>
            <person name="Read N."/>
            <person name="Prakash R."/>
            <person name="Hunter D."/>
            <person name="Zhang H."/>
            <person name="McKenzie M."/>
            <person name="Knabel M."/>
            <person name="Harris A."/>
            <person name="Allan A.C."/>
            <person name="Gleave A."/>
            <person name="Chen A."/>
            <person name="Janssen B.J."/>
            <person name="Plunkett B."/>
            <person name="Ampomah-Dwamena C."/>
            <person name="Voogd C."/>
            <person name="Leif D."/>
            <person name="Lafferty D."/>
            <person name="Souleyre E.J.F."/>
            <person name="Varkonyi-Gasic E."/>
            <person name="Gambi F."/>
            <person name="Hanley J."/>
            <person name="Yao J.L."/>
            <person name="Cheung J."/>
            <person name="David K.M."/>
            <person name="Warren B."/>
            <person name="Marsh K."/>
            <person name="Snowden K.C."/>
            <person name="Lin-Wang K."/>
            <person name="Brian L."/>
            <person name="Martinez-Sanchez M."/>
            <person name="Wang M."/>
            <person name="Ileperuma N."/>
            <person name="Macnee N."/>
            <person name="Campin R."/>
            <person name="McAtee P."/>
            <person name="Drummond R.S.M."/>
            <person name="Espley R.V."/>
            <person name="Ireland H.S."/>
            <person name="Wu R."/>
            <person name="Atkinson R.G."/>
            <person name="Karunairetnam S."/>
            <person name="Bulley S."/>
            <person name="Chunkath S."/>
            <person name="Hanley Z."/>
            <person name="Storey R."/>
            <person name="Thrimawithana A.H."/>
            <person name="Thomson S."/>
            <person name="David C."/>
            <person name="Testolin R."/>
            <person name="Huang H."/>
            <person name="Hellens R.P."/>
            <person name="Schaffer R.J."/>
        </authorList>
    </citation>
    <scope>NUCLEOTIDE SEQUENCE [LARGE SCALE GENOMIC DNA]</scope>
    <source>
        <strain evidence="15">cv. Red5</strain>
    </source>
</reference>
<evidence type="ECO:0000256" key="11">
    <source>
        <dbReference type="ARBA" id="ARBA00023180"/>
    </source>
</evidence>
<dbReference type="Gene3D" id="1.10.510.10">
    <property type="entry name" value="Transferase(Phosphotransferase) domain 1"/>
    <property type="match status" value="2"/>
</dbReference>
<evidence type="ECO:0000256" key="8">
    <source>
        <dbReference type="ARBA" id="ARBA00022840"/>
    </source>
</evidence>
<dbReference type="PANTHER" id="PTHR27003">
    <property type="entry name" value="OS07G0166700 PROTEIN"/>
    <property type="match status" value="1"/>
</dbReference>
<dbReference type="Gramene" id="PSS34809">
    <property type="protein sequence ID" value="PSS34809"/>
    <property type="gene ID" value="CEY00_Acc01921"/>
</dbReference>
<keyword evidence="5" id="KW-0732">Signal</keyword>
<dbReference type="STRING" id="1590841.A0A2R6RXV3"/>
<dbReference type="EMBL" id="NKQK01000002">
    <property type="protein sequence ID" value="PSS34809.1"/>
    <property type="molecule type" value="Genomic_DNA"/>
</dbReference>
<dbReference type="SUPFAM" id="SSF56112">
    <property type="entry name" value="Protein kinase-like (PK-like)"/>
    <property type="match status" value="2"/>
</dbReference>
<evidence type="ECO:0000256" key="4">
    <source>
        <dbReference type="ARBA" id="ARBA00022692"/>
    </source>
</evidence>
<dbReference type="FunFam" id="1.10.510.10:FF:000252">
    <property type="entry name" value="Receptor-like protein kinase FERONIA"/>
    <property type="match status" value="1"/>
</dbReference>
<reference evidence="14 15" key="1">
    <citation type="submission" date="2017-07" db="EMBL/GenBank/DDBJ databases">
        <title>An improved, manually edited Actinidia chinensis var. chinensis (kiwifruit) genome highlights the challenges associated with draft genomes and gene prediction in plants.</title>
        <authorList>
            <person name="Pilkington S."/>
            <person name="Crowhurst R."/>
            <person name="Hilario E."/>
            <person name="Nardozza S."/>
            <person name="Fraser L."/>
            <person name="Peng Y."/>
            <person name="Gunaseelan K."/>
            <person name="Simpson R."/>
            <person name="Tahir J."/>
            <person name="Deroles S."/>
            <person name="Templeton K."/>
            <person name="Luo Z."/>
            <person name="Davy M."/>
            <person name="Cheng C."/>
            <person name="Mcneilage M."/>
            <person name="Scaglione D."/>
            <person name="Liu Y."/>
            <person name="Zhang Q."/>
            <person name="Datson P."/>
            <person name="De Silva N."/>
            <person name="Gardiner S."/>
            <person name="Bassett H."/>
            <person name="Chagne D."/>
            <person name="Mccallum J."/>
            <person name="Dzierzon H."/>
            <person name="Deng C."/>
            <person name="Wang Y.-Y."/>
            <person name="Barron N."/>
            <person name="Manako K."/>
            <person name="Bowen J."/>
            <person name="Foster T."/>
            <person name="Erridge Z."/>
            <person name="Tiffin H."/>
            <person name="Waite C."/>
            <person name="Davies K."/>
            <person name="Grierson E."/>
            <person name="Laing W."/>
            <person name="Kirk R."/>
            <person name="Chen X."/>
            <person name="Wood M."/>
            <person name="Montefiori M."/>
            <person name="Brummell D."/>
            <person name="Schwinn K."/>
            <person name="Catanach A."/>
            <person name="Fullerton C."/>
            <person name="Li D."/>
            <person name="Meiyalaghan S."/>
            <person name="Nieuwenhuizen N."/>
            <person name="Read N."/>
            <person name="Prakash R."/>
            <person name="Hunter D."/>
            <person name="Zhang H."/>
            <person name="Mckenzie M."/>
            <person name="Knabel M."/>
            <person name="Harris A."/>
            <person name="Allan A."/>
            <person name="Chen A."/>
            <person name="Janssen B."/>
            <person name="Plunkett B."/>
            <person name="Dwamena C."/>
            <person name="Voogd C."/>
            <person name="Leif D."/>
            <person name="Lafferty D."/>
            <person name="Souleyre E."/>
            <person name="Varkonyi-Gasic E."/>
            <person name="Gambi F."/>
            <person name="Hanley J."/>
            <person name="Yao J.-L."/>
            <person name="Cheung J."/>
            <person name="David K."/>
            <person name="Warren B."/>
            <person name="Marsh K."/>
            <person name="Snowden K."/>
            <person name="Lin-Wang K."/>
            <person name="Brian L."/>
            <person name="Martinez-Sanchez M."/>
            <person name="Wang M."/>
            <person name="Ileperuma N."/>
            <person name="Macnee N."/>
            <person name="Campin R."/>
            <person name="Mcatee P."/>
            <person name="Drummond R."/>
            <person name="Espley R."/>
            <person name="Ireland H."/>
            <person name="Wu R."/>
            <person name="Atkinson R."/>
            <person name="Karunairetnam S."/>
            <person name="Bulley S."/>
            <person name="Chunkath S."/>
            <person name="Hanley Z."/>
            <person name="Storey R."/>
            <person name="Thrimawithana A."/>
            <person name="Thomson S."/>
            <person name="David C."/>
            <person name="Testolin R."/>
        </authorList>
    </citation>
    <scope>NUCLEOTIDE SEQUENCE [LARGE SCALE GENOMIC DNA]</scope>
    <source>
        <strain evidence="15">cv. Red5</strain>
        <tissue evidence="14">Young leaf</tissue>
    </source>
</reference>
<keyword evidence="9" id="KW-1133">Transmembrane helix</keyword>
<keyword evidence="8 12" id="KW-0067">ATP-binding</keyword>
<dbReference type="InterPro" id="IPR008271">
    <property type="entry name" value="Ser/Thr_kinase_AS"/>
</dbReference>
<feature type="domain" description="Protein kinase" evidence="13">
    <location>
        <begin position="34"/>
        <end position="315"/>
    </location>
</feature>
<keyword evidence="14" id="KW-0675">Receptor</keyword>
<evidence type="ECO:0000256" key="1">
    <source>
        <dbReference type="ARBA" id="ARBA00004479"/>
    </source>
</evidence>
<keyword evidence="10" id="KW-0472">Membrane</keyword>
<evidence type="ECO:0000256" key="12">
    <source>
        <dbReference type="PROSITE-ProRule" id="PRU10141"/>
    </source>
</evidence>
<keyword evidence="6 12" id="KW-0547">Nucleotide-binding</keyword>
<keyword evidence="4" id="KW-0812">Transmembrane</keyword>
<evidence type="ECO:0000256" key="2">
    <source>
        <dbReference type="ARBA" id="ARBA00022527"/>
    </source>
</evidence>
<evidence type="ECO:0000256" key="10">
    <source>
        <dbReference type="ARBA" id="ARBA00023136"/>
    </source>
</evidence>
<dbReference type="SMART" id="SM00220">
    <property type="entry name" value="S_TKc"/>
    <property type="match status" value="1"/>
</dbReference>
<evidence type="ECO:0000256" key="6">
    <source>
        <dbReference type="ARBA" id="ARBA00022741"/>
    </source>
</evidence>
<comment type="caution">
    <text evidence="14">The sequence shown here is derived from an EMBL/GenBank/DDBJ whole genome shotgun (WGS) entry which is preliminary data.</text>
</comment>
<name>A0A2R6RXV3_ACTCC</name>
<dbReference type="Gene3D" id="3.30.200.20">
    <property type="entry name" value="Phosphorylase Kinase, domain 1"/>
    <property type="match status" value="2"/>
</dbReference>
<dbReference type="Proteomes" id="UP000241394">
    <property type="component" value="Chromosome LG2"/>
</dbReference>
<protein>
    <submittedName>
        <fullName evidence="14">Receptor-like protein kinase</fullName>
    </submittedName>
</protein>
<dbReference type="GO" id="GO:0005886">
    <property type="term" value="C:plasma membrane"/>
    <property type="evidence" value="ECO:0007669"/>
    <property type="project" value="TreeGrafter"/>
</dbReference>
<comment type="subcellular location">
    <subcellularLocation>
        <location evidence="1">Membrane</location>
        <topology evidence="1">Single-pass type I membrane protein</topology>
    </subcellularLocation>
</comment>
<dbReference type="CDD" id="cd14066">
    <property type="entry name" value="STKc_IRAK"/>
    <property type="match status" value="1"/>
</dbReference>
<dbReference type="GO" id="GO:0004714">
    <property type="term" value="F:transmembrane receptor protein tyrosine kinase activity"/>
    <property type="evidence" value="ECO:0007669"/>
    <property type="project" value="InterPro"/>
</dbReference>
<gene>
    <name evidence="14" type="ORF">CEY00_Acc01921</name>
</gene>
<organism evidence="14 15">
    <name type="scientific">Actinidia chinensis var. chinensis</name>
    <name type="common">Chinese soft-hair kiwi</name>
    <dbReference type="NCBI Taxonomy" id="1590841"/>
    <lineage>
        <taxon>Eukaryota</taxon>
        <taxon>Viridiplantae</taxon>
        <taxon>Streptophyta</taxon>
        <taxon>Embryophyta</taxon>
        <taxon>Tracheophyta</taxon>
        <taxon>Spermatophyta</taxon>
        <taxon>Magnoliopsida</taxon>
        <taxon>eudicotyledons</taxon>
        <taxon>Gunneridae</taxon>
        <taxon>Pentapetalae</taxon>
        <taxon>asterids</taxon>
        <taxon>Ericales</taxon>
        <taxon>Actinidiaceae</taxon>
        <taxon>Actinidia</taxon>
    </lineage>
</organism>
<dbReference type="FunFam" id="3.30.200.20:FF:000039">
    <property type="entry name" value="receptor-like protein kinase FERONIA"/>
    <property type="match status" value="1"/>
</dbReference>
<dbReference type="OrthoDB" id="10347229at2759"/>
<evidence type="ECO:0000256" key="5">
    <source>
        <dbReference type="ARBA" id="ARBA00022729"/>
    </source>
</evidence>
<feature type="binding site" evidence="12">
    <location>
        <position position="63"/>
    </location>
    <ligand>
        <name>ATP</name>
        <dbReference type="ChEBI" id="CHEBI:30616"/>
    </ligand>
</feature>
<dbReference type="Pfam" id="PF00069">
    <property type="entry name" value="Pkinase"/>
    <property type="match status" value="1"/>
</dbReference>
<keyword evidence="7 14" id="KW-0418">Kinase</keyword>
<dbReference type="AlphaFoldDB" id="A0A2R6RXV3"/>
<keyword evidence="2" id="KW-0723">Serine/threonine-protein kinase</keyword>
<dbReference type="Pfam" id="PF07714">
    <property type="entry name" value="PK_Tyr_Ser-Thr"/>
    <property type="match status" value="1"/>
</dbReference>